<comment type="subcellular location">
    <subcellularLocation>
        <location evidence="5 6">Cytoplasm</location>
    </subcellularLocation>
</comment>
<keyword evidence="4 5" id="KW-0269">Exonuclease</keyword>
<organism evidence="9 10">
    <name type="scientific">Luteimonas colneyensis</name>
    <dbReference type="NCBI Taxonomy" id="2762230"/>
    <lineage>
        <taxon>Bacteria</taxon>
        <taxon>Pseudomonadati</taxon>
        <taxon>Pseudomonadota</taxon>
        <taxon>Gammaproteobacteria</taxon>
        <taxon>Lysobacterales</taxon>
        <taxon>Lysobacteraceae</taxon>
        <taxon>Luteimonas</taxon>
    </lineage>
</organism>
<comment type="function">
    <text evidence="5">Bidirectionally degrades single-stranded DNA into large acid-insoluble oligonucleotides, which are then degraded further into small acid-soluble oligonucleotides.</text>
</comment>
<dbReference type="Pfam" id="PF13742">
    <property type="entry name" value="tRNA_anti_2"/>
    <property type="match status" value="1"/>
</dbReference>
<evidence type="ECO:0000313" key="9">
    <source>
        <dbReference type="EMBL" id="MBD7987022.1"/>
    </source>
</evidence>
<evidence type="ECO:0000256" key="2">
    <source>
        <dbReference type="ARBA" id="ARBA00022722"/>
    </source>
</evidence>
<dbReference type="InterPro" id="IPR020579">
    <property type="entry name" value="Exonuc_VII_lsu_C"/>
</dbReference>
<evidence type="ECO:0000313" key="10">
    <source>
        <dbReference type="Proteomes" id="UP000647183"/>
    </source>
</evidence>
<comment type="subunit">
    <text evidence="5">Heterooligomer composed of large and small subunits.</text>
</comment>
<evidence type="ECO:0000256" key="3">
    <source>
        <dbReference type="ARBA" id="ARBA00022801"/>
    </source>
</evidence>
<dbReference type="EC" id="3.1.11.6" evidence="5"/>
<comment type="catalytic activity">
    <reaction evidence="5 6">
        <text>Exonucleolytic cleavage in either 5'- to 3'- or 3'- to 5'-direction to yield nucleoside 5'-phosphates.</text>
        <dbReference type="EC" id="3.1.11.6"/>
    </reaction>
</comment>
<feature type="domain" description="Exonuclease VII large subunit C-terminal" evidence="7">
    <location>
        <begin position="126"/>
        <end position="440"/>
    </location>
</feature>
<dbReference type="PANTHER" id="PTHR30008">
    <property type="entry name" value="EXODEOXYRIBONUCLEASE 7 LARGE SUBUNIT"/>
    <property type="match status" value="1"/>
</dbReference>
<evidence type="ECO:0000256" key="5">
    <source>
        <dbReference type="HAMAP-Rule" id="MF_00378"/>
    </source>
</evidence>
<dbReference type="Pfam" id="PF02601">
    <property type="entry name" value="Exonuc_VII_L"/>
    <property type="match status" value="1"/>
</dbReference>
<accession>A0ABR8UG77</accession>
<dbReference type="CDD" id="cd04489">
    <property type="entry name" value="ExoVII_LU_OBF"/>
    <property type="match status" value="1"/>
</dbReference>
<evidence type="ECO:0000256" key="6">
    <source>
        <dbReference type="RuleBase" id="RU004355"/>
    </source>
</evidence>
<name>A0ABR8UG77_9GAMM</name>
<dbReference type="Proteomes" id="UP000647183">
    <property type="component" value="Unassembled WGS sequence"/>
</dbReference>
<dbReference type="RefSeq" id="WP_191728252.1">
    <property type="nucleotide sequence ID" value="NZ_JACSQJ010000001.1"/>
</dbReference>
<dbReference type="NCBIfam" id="TIGR00237">
    <property type="entry name" value="xseA"/>
    <property type="match status" value="1"/>
</dbReference>
<comment type="caution">
    <text evidence="9">The sequence shown here is derived from an EMBL/GenBank/DDBJ whole genome shotgun (WGS) entry which is preliminary data.</text>
</comment>
<keyword evidence="2 5" id="KW-0540">Nuclease</keyword>
<keyword evidence="10" id="KW-1185">Reference proteome</keyword>
<keyword evidence="1 5" id="KW-0963">Cytoplasm</keyword>
<comment type="similarity">
    <text evidence="5 6">Belongs to the XseA family.</text>
</comment>
<evidence type="ECO:0000256" key="4">
    <source>
        <dbReference type="ARBA" id="ARBA00022839"/>
    </source>
</evidence>
<dbReference type="EMBL" id="JACSQJ010000001">
    <property type="protein sequence ID" value="MBD7987022.1"/>
    <property type="molecule type" value="Genomic_DNA"/>
</dbReference>
<evidence type="ECO:0000256" key="1">
    <source>
        <dbReference type="ARBA" id="ARBA00022490"/>
    </source>
</evidence>
<evidence type="ECO:0000259" key="7">
    <source>
        <dbReference type="Pfam" id="PF02601"/>
    </source>
</evidence>
<keyword evidence="3 5" id="KW-0378">Hydrolase</keyword>
<dbReference type="HAMAP" id="MF_00378">
    <property type="entry name" value="Exonuc_7_L"/>
    <property type="match status" value="1"/>
</dbReference>
<evidence type="ECO:0000259" key="8">
    <source>
        <dbReference type="Pfam" id="PF13742"/>
    </source>
</evidence>
<dbReference type="InterPro" id="IPR003753">
    <property type="entry name" value="Exonuc_VII_L"/>
</dbReference>
<reference evidence="9 10" key="1">
    <citation type="submission" date="2020-08" db="EMBL/GenBank/DDBJ databases">
        <title>A Genomic Blueprint of the Chicken Gut Microbiome.</title>
        <authorList>
            <person name="Gilroy R."/>
            <person name="Ravi A."/>
            <person name="Getino M."/>
            <person name="Pursley I."/>
            <person name="Horton D.L."/>
            <person name="Alikhan N.-F."/>
            <person name="Baker D."/>
            <person name="Gharbi K."/>
            <person name="Hall N."/>
            <person name="Watson M."/>
            <person name="Adriaenssens E.M."/>
            <person name="Foster-Nyarko E."/>
            <person name="Jarju S."/>
            <person name="Secka A."/>
            <person name="Antonio M."/>
            <person name="Oren A."/>
            <person name="Chaudhuri R."/>
            <person name="La Ragione R.M."/>
            <person name="Hildebrand F."/>
            <person name="Pallen M.J."/>
        </authorList>
    </citation>
    <scope>NUCLEOTIDE SEQUENCE [LARGE SCALE GENOMIC DNA]</scope>
    <source>
        <strain evidence="9 10">Sa2BVA3</strain>
    </source>
</reference>
<proteinExistence type="inferred from homology"/>
<gene>
    <name evidence="5" type="primary">xseA</name>
    <name evidence="9" type="ORF">H9645_03145</name>
</gene>
<feature type="domain" description="OB-fold nucleic acid binding" evidence="8">
    <location>
        <begin position="13"/>
        <end position="102"/>
    </location>
</feature>
<dbReference type="InterPro" id="IPR025824">
    <property type="entry name" value="OB-fold_nuc-bd_dom"/>
</dbReference>
<protein>
    <recommendedName>
        <fullName evidence="5">Exodeoxyribonuclease 7 large subunit</fullName>
        <ecNumber evidence="5">3.1.11.6</ecNumber>
    </recommendedName>
    <alternativeName>
        <fullName evidence="5">Exodeoxyribonuclease VII large subunit</fullName>
        <shortName evidence="5">Exonuclease VII large subunit</shortName>
    </alternativeName>
</protein>
<dbReference type="PANTHER" id="PTHR30008:SF0">
    <property type="entry name" value="EXODEOXYRIBONUCLEASE 7 LARGE SUBUNIT"/>
    <property type="match status" value="1"/>
</dbReference>
<sequence>MPAPARDNVLTPSQLNTLARNLLEDAFPVVLVEGELGNLSRPASGHLYFTLKDARAQVRCALFKPKSQWLKFQPREGLRVLARGRLTLYEARGDYQLILDSLEEAGEGALRRAFEELKARLQAEGLFDEGRKRPMPAYARRIGIITSPSGAAVRDVLSVLARRFPLVEAEVLPVPVQGDGAAAQVRAMLERAGASGRYDVLVLARGGGSLEDLWAFNDEALARAIAASPVPVVSAIGHETDFSLADFAADLRAPTPSVAAELLVPSAIDVATRVRGLHQRLGVLHLQGMRERMQRADRAALRLQVVAPRARLHALGERQQQALRRLHAAWQVREAAAQARLRHAGAVLRATRPERRLVQLHERLDRLAPRAQAAIARRLQADAMRLRGLARSLEAVSPLATVARGYAILRHGDGRVVRGTGDVIAGDLLSARVADGELRLRVERDEREG</sequence>